<comment type="caution">
    <text evidence="10">The sequence shown here is derived from an EMBL/GenBank/DDBJ whole genome shotgun (WGS) entry which is preliminary data.</text>
</comment>
<evidence type="ECO:0000256" key="8">
    <source>
        <dbReference type="SAM" id="MobiDB-lite"/>
    </source>
</evidence>
<keyword evidence="4" id="KW-1003">Cell membrane</keyword>
<accession>A0ABP7ZQS3</accession>
<comment type="similarity">
    <text evidence="2">Belongs to the nicotinamide ribonucleoside (NR) uptake permease (TC 4.B.1) family.</text>
</comment>
<organism evidence="10 11">
    <name type="scientific">Gryllotalpicola koreensis</name>
    <dbReference type="NCBI Taxonomy" id="993086"/>
    <lineage>
        <taxon>Bacteria</taxon>
        <taxon>Bacillati</taxon>
        <taxon>Actinomycetota</taxon>
        <taxon>Actinomycetes</taxon>
        <taxon>Micrococcales</taxon>
        <taxon>Microbacteriaceae</taxon>
        <taxon>Gryllotalpicola</taxon>
    </lineage>
</organism>
<evidence type="ECO:0000256" key="3">
    <source>
        <dbReference type="ARBA" id="ARBA00022448"/>
    </source>
</evidence>
<keyword evidence="11" id="KW-1185">Reference proteome</keyword>
<sequence>MGVWWAAHWTEVLGFVTGAGSVVLAQRRSMWNYPVGILNNLVFIVLFVPAALYADAGLQLVFLALAVAGWVGWFRARRAESTAHLERDEAFVLRTPRRAVPWLVASGIALAAVLTWLLTAFTDSTTQLADATTTAGSIVAQYMLNARWIENWFVWAAIDVGYVGLYAAKGLWITAALYLGFIGLCAAGWVSWRRTAAAHAGASAGTGTGAAADRMPGPGVAADA</sequence>
<evidence type="ECO:0000256" key="4">
    <source>
        <dbReference type="ARBA" id="ARBA00022475"/>
    </source>
</evidence>
<dbReference type="InterPro" id="IPR006419">
    <property type="entry name" value="NMN_transpt_PnuC"/>
</dbReference>
<feature type="transmembrane region" description="Helical" evidence="9">
    <location>
        <begin position="99"/>
        <end position="118"/>
    </location>
</feature>
<feature type="transmembrane region" description="Helical" evidence="9">
    <location>
        <begin position="60"/>
        <end position="78"/>
    </location>
</feature>
<dbReference type="Pfam" id="PF04973">
    <property type="entry name" value="NMN_transporter"/>
    <property type="match status" value="1"/>
</dbReference>
<keyword evidence="5 9" id="KW-0812">Transmembrane</keyword>
<feature type="compositionally biased region" description="Low complexity" evidence="8">
    <location>
        <begin position="203"/>
        <end position="212"/>
    </location>
</feature>
<evidence type="ECO:0000313" key="11">
    <source>
        <dbReference type="Proteomes" id="UP001501079"/>
    </source>
</evidence>
<dbReference type="NCBIfam" id="TIGR01528">
    <property type="entry name" value="NMN_trans_PnuC"/>
    <property type="match status" value="1"/>
</dbReference>
<evidence type="ECO:0000256" key="6">
    <source>
        <dbReference type="ARBA" id="ARBA00022989"/>
    </source>
</evidence>
<protein>
    <submittedName>
        <fullName evidence="10">Nicotinamide riboside transporter PnuC</fullName>
    </submittedName>
</protein>
<feature type="transmembrane region" description="Helical" evidence="9">
    <location>
        <begin position="6"/>
        <end position="25"/>
    </location>
</feature>
<dbReference type="PANTHER" id="PTHR36122">
    <property type="entry name" value="NICOTINAMIDE RIBOSIDE TRANSPORTER PNUC"/>
    <property type="match status" value="1"/>
</dbReference>
<evidence type="ECO:0000256" key="9">
    <source>
        <dbReference type="SAM" id="Phobius"/>
    </source>
</evidence>
<dbReference type="EMBL" id="BAABBW010000001">
    <property type="protein sequence ID" value="GAA4167711.1"/>
    <property type="molecule type" value="Genomic_DNA"/>
</dbReference>
<dbReference type="PANTHER" id="PTHR36122:SF2">
    <property type="entry name" value="NICOTINAMIDE RIBOSIDE TRANSPORTER PNUC"/>
    <property type="match status" value="1"/>
</dbReference>
<evidence type="ECO:0000313" key="10">
    <source>
        <dbReference type="EMBL" id="GAA4167711.1"/>
    </source>
</evidence>
<feature type="region of interest" description="Disordered" evidence="8">
    <location>
        <begin position="203"/>
        <end position="224"/>
    </location>
</feature>
<dbReference type="Proteomes" id="UP001501079">
    <property type="component" value="Unassembled WGS sequence"/>
</dbReference>
<comment type="subcellular location">
    <subcellularLocation>
        <location evidence="1">Cell membrane</location>
        <topology evidence="1">Multi-pass membrane protein</topology>
    </subcellularLocation>
</comment>
<evidence type="ECO:0000256" key="7">
    <source>
        <dbReference type="ARBA" id="ARBA00023136"/>
    </source>
</evidence>
<evidence type="ECO:0000256" key="5">
    <source>
        <dbReference type="ARBA" id="ARBA00022692"/>
    </source>
</evidence>
<keyword evidence="7 9" id="KW-0472">Membrane</keyword>
<evidence type="ECO:0000256" key="2">
    <source>
        <dbReference type="ARBA" id="ARBA00006669"/>
    </source>
</evidence>
<name>A0ABP7ZQS3_9MICO</name>
<feature type="transmembrane region" description="Helical" evidence="9">
    <location>
        <begin position="171"/>
        <end position="192"/>
    </location>
</feature>
<dbReference type="RefSeq" id="WP_344751379.1">
    <property type="nucleotide sequence ID" value="NZ_BAABBW010000001.1"/>
</dbReference>
<feature type="transmembrane region" description="Helical" evidence="9">
    <location>
        <begin position="37"/>
        <end position="54"/>
    </location>
</feature>
<gene>
    <name evidence="10" type="primary">pnuC_1</name>
    <name evidence="10" type="ORF">GCM10022287_01680</name>
</gene>
<proteinExistence type="inferred from homology"/>
<keyword evidence="6 9" id="KW-1133">Transmembrane helix</keyword>
<reference evidence="11" key="1">
    <citation type="journal article" date="2019" name="Int. J. Syst. Evol. Microbiol.">
        <title>The Global Catalogue of Microorganisms (GCM) 10K type strain sequencing project: providing services to taxonomists for standard genome sequencing and annotation.</title>
        <authorList>
            <consortium name="The Broad Institute Genomics Platform"/>
            <consortium name="The Broad Institute Genome Sequencing Center for Infectious Disease"/>
            <person name="Wu L."/>
            <person name="Ma J."/>
        </authorList>
    </citation>
    <scope>NUCLEOTIDE SEQUENCE [LARGE SCALE GENOMIC DNA]</scope>
    <source>
        <strain evidence="11">JCM 17591</strain>
    </source>
</reference>
<evidence type="ECO:0000256" key="1">
    <source>
        <dbReference type="ARBA" id="ARBA00004651"/>
    </source>
</evidence>
<keyword evidence="3" id="KW-0813">Transport</keyword>